<dbReference type="InterPro" id="IPR005502">
    <property type="entry name" value="Ribosyl_crysJ1"/>
</dbReference>
<protein>
    <submittedName>
        <fullName evidence="4">ADP-ribosylglycohydrolase family protein</fullName>
    </submittedName>
</protein>
<dbReference type="InterPro" id="IPR050792">
    <property type="entry name" value="ADP-ribosylglycohydrolase"/>
</dbReference>
<dbReference type="SUPFAM" id="SSF101478">
    <property type="entry name" value="ADP-ribosylglycohydrolase"/>
    <property type="match status" value="1"/>
</dbReference>
<dbReference type="PANTHER" id="PTHR16222:SF24">
    <property type="entry name" value="ADP-RIBOSYLHYDROLASE ARH3"/>
    <property type="match status" value="1"/>
</dbReference>
<proteinExistence type="inferred from homology"/>
<dbReference type="EMBL" id="CP128400">
    <property type="protein sequence ID" value="WJW69862.1"/>
    <property type="molecule type" value="Genomic_DNA"/>
</dbReference>
<dbReference type="GO" id="GO:0046872">
    <property type="term" value="F:metal ion binding"/>
    <property type="evidence" value="ECO:0007669"/>
    <property type="project" value="UniProtKB-KW"/>
</dbReference>
<gene>
    <name evidence="4" type="ORF">HXX08_19050</name>
    <name evidence="5" type="ORF">OZ401_003492</name>
</gene>
<dbReference type="PANTHER" id="PTHR16222">
    <property type="entry name" value="ADP-RIBOSYLGLYCOHYDROLASE"/>
    <property type="match status" value="1"/>
</dbReference>
<evidence type="ECO:0000256" key="2">
    <source>
        <dbReference type="ARBA" id="ARBA00022801"/>
    </source>
</evidence>
<evidence type="ECO:0000256" key="3">
    <source>
        <dbReference type="PIRSR" id="PIRSR605502-1"/>
    </source>
</evidence>
<dbReference type="Pfam" id="PF03747">
    <property type="entry name" value="ADP_ribosyl_GH"/>
    <property type="match status" value="1"/>
</dbReference>
<evidence type="ECO:0000313" key="7">
    <source>
        <dbReference type="Proteomes" id="UP001431572"/>
    </source>
</evidence>
<comment type="cofactor">
    <cofactor evidence="3">
        <name>Mg(2+)</name>
        <dbReference type="ChEBI" id="CHEBI:18420"/>
    </cofactor>
    <text evidence="3">Binds 2 magnesium ions per subunit.</text>
</comment>
<name>A0A8T7M735_9CHLR</name>
<dbReference type="Proteomes" id="UP000521676">
    <property type="component" value="Unassembled WGS sequence"/>
</dbReference>
<dbReference type="RefSeq" id="WP_341471734.1">
    <property type="nucleotide sequence ID" value="NZ_CP128400.1"/>
</dbReference>
<reference evidence="5" key="2">
    <citation type="journal article" date="2024" name="Nature">
        <title>Anoxygenic phototroph of the Chloroflexota uses a type I reaction centre.</title>
        <authorList>
            <person name="Tsuji J.M."/>
            <person name="Shaw N.A."/>
            <person name="Nagashima S."/>
            <person name="Venkiteswaran J.J."/>
            <person name="Schiff S.L."/>
            <person name="Watanabe T."/>
            <person name="Fukui M."/>
            <person name="Hanada S."/>
            <person name="Tank M."/>
            <person name="Neufeld J.D."/>
        </authorList>
    </citation>
    <scope>NUCLEOTIDE SEQUENCE</scope>
    <source>
        <strain evidence="5">L227-S17</strain>
    </source>
</reference>
<keyword evidence="2" id="KW-0378">Hydrolase</keyword>
<sequence length="251" mass="27150">MTNYLDNFKGALLGFSLNSANQTSAVFESLRAGLRAGLYKVFAPLTEEDKALARQPADPLKVAQALGIADTTQAMLVFESQILLGHAVRLMCRHELLPEDLMSAVIDFLPPGGIFENPLRAKLLVAQDYLEERQTLVDNMLAGDLELDLLEIDGRNARRCGAGANIEEAVAAAFYAVTARKNSFEEAVTVALSAGNPTLSAAICGAIAGAYHGIKAIPTEWLDKLEIRAIIEETARELHANSIKNIEKDTQ</sequence>
<evidence type="ECO:0000256" key="1">
    <source>
        <dbReference type="ARBA" id="ARBA00010702"/>
    </source>
</evidence>
<dbReference type="EMBL" id="JACATZ010000003">
    <property type="protein sequence ID" value="NWJ47957.1"/>
    <property type="molecule type" value="Genomic_DNA"/>
</dbReference>
<organism evidence="4 6">
    <name type="scientific">Candidatus Chlorohelix allophototropha</name>
    <dbReference type="NCBI Taxonomy" id="3003348"/>
    <lineage>
        <taxon>Bacteria</taxon>
        <taxon>Bacillati</taxon>
        <taxon>Chloroflexota</taxon>
        <taxon>Chloroflexia</taxon>
        <taxon>Candidatus Chloroheliales</taxon>
        <taxon>Candidatus Chloroheliaceae</taxon>
        <taxon>Candidatus Chlorohelix</taxon>
    </lineage>
</organism>
<evidence type="ECO:0000313" key="6">
    <source>
        <dbReference type="Proteomes" id="UP000521676"/>
    </source>
</evidence>
<dbReference type="Proteomes" id="UP001431572">
    <property type="component" value="Chromosome 2"/>
</dbReference>
<feature type="binding site" evidence="3">
    <location>
        <position position="200"/>
    </location>
    <ligand>
        <name>Mg(2+)</name>
        <dbReference type="ChEBI" id="CHEBI:18420"/>
        <label>1</label>
    </ligand>
</feature>
<accession>A0A8T7M735</accession>
<evidence type="ECO:0000313" key="4">
    <source>
        <dbReference type="EMBL" id="NWJ47957.1"/>
    </source>
</evidence>
<dbReference type="AlphaFoldDB" id="A0A8T7M735"/>
<comment type="similarity">
    <text evidence="1">Belongs to the ADP-ribosylglycohydrolase family.</text>
</comment>
<dbReference type="Gene3D" id="1.10.4080.10">
    <property type="entry name" value="ADP-ribosylation/Crystallin J1"/>
    <property type="match status" value="1"/>
</dbReference>
<reference evidence="4 6" key="1">
    <citation type="submission" date="2020-06" db="EMBL/GenBank/DDBJ databases">
        <title>Anoxygenic phototrophic Chloroflexota member uses a Type I reaction center.</title>
        <authorList>
            <person name="Tsuji J.M."/>
            <person name="Shaw N.A."/>
            <person name="Nagashima S."/>
            <person name="Venkiteswaran J."/>
            <person name="Schiff S.L."/>
            <person name="Hanada S."/>
            <person name="Tank M."/>
            <person name="Neufeld J.D."/>
        </authorList>
    </citation>
    <scope>NUCLEOTIDE SEQUENCE [LARGE SCALE GENOMIC DNA]</scope>
    <source>
        <strain evidence="4">L227-S17</strain>
    </source>
</reference>
<dbReference type="InterPro" id="IPR036705">
    <property type="entry name" value="Ribosyl_crysJ1_sf"/>
</dbReference>
<keyword evidence="3" id="KW-0479">Metal-binding</keyword>
<keyword evidence="3" id="KW-0460">Magnesium</keyword>
<keyword evidence="7" id="KW-1185">Reference proteome</keyword>
<evidence type="ECO:0000313" key="5">
    <source>
        <dbReference type="EMBL" id="WJW69862.1"/>
    </source>
</evidence>
<dbReference type="GO" id="GO:0016787">
    <property type="term" value="F:hydrolase activity"/>
    <property type="evidence" value="ECO:0007669"/>
    <property type="project" value="UniProtKB-KW"/>
</dbReference>